<reference evidence="3" key="1">
    <citation type="submission" date="2016-06" db="UniProtKB">
        <authorList>
            <consortium name="WormBaseParasite"/>
        </authorList>
    </citation>
    <scope>IDENTIFICATION</scope>
</reference>
<accession>A0A183JFT3</accession>
<name>A0A183JFT3_9TREM</name>
<gene>
    <name evidence="1" type="ORF">SCUD_LOCUS1551</name>
</gene>
<protein>
    <submittedName>
        <fullName evidence="1 3">Uncharacterized protein</fullName>
    </submittedName>
</protein>
<reference evidence="1 2" key="2">
    <citation type="submission" date="2018-11" db="EMBL/GenBank/DDBJ databases">
        <authorList>
            <consortium name="Pathogen Informatics"/>
        </authorList>
    </citation>
    <scope>NUCLEOTIDE SEQUENCE [LARGE SCALE GENOMIC DNA]</scope>
    <source>
        <strain evidence="1">Dakar</strain>
        <strain evidence="2">Dakar, Senegal</strain>
    </source>
</reference>
<dbReference type="EMBL" id="UZAK01001271">
    <property type="protein sequence ID" value="VDO68391.1"/>
    <property type="molecule type" value="Genomic_DNA"/>
</dbReference>
<organism evidence="3">
    <name type="scientific">Schistosoma curassoni</name>
    <dbReference type="NCBI Taxonomy" id="6186"/>
    <lineage>
        <taxon>Eukaryota</taxon>
        <taxon>Metazoa</taxon>
        <taxon>Spiralia</taxon>
        <taxon>Lophotrochozoa</taxon>
        <taxon>Platyhelminthes</taxon>
        <taxon>Trematoda</taxon>
        <taxon>Digenea</taxon>
        <taxon>Strigeidida</taxon>
        <taxon>Schistosomatoidea</taxon>
        <taxon>Schistosomatidae</taxon>
        <taxon>Schistosoma</taxon>
    </lineage>
</organism>
<dbReference type="AlphaFoldDB" id="A0A183JFT3"/>
<evidence type="ECO:0000313" key="3">
    <source>
        <dbReference type="WBParaSite" id="SCUD_0000155001-mRNA-1"/>
    </source>
</evidence>
<sequence length="46" mass="4928">MKDGVDDEEGGLEANVIGSGDILEDGRTNELRGLLLLLQLLVLFGE</sequence>
<dbReference type="WBParaSite" id="SCUD_0000155001-mRNA-1">
    <property type="protein sequence ID" value="SCUD_0000155001-mRNA-1"/>
    <property type="gene ID" value="SCUD_0000155001"/>
</dbReference>
<evidence type="ECO:0000313" key="1">
    <source>
        <dbReference type="EMBL" id="VDO68391.1"/>
    </source>
</evidence>
<keyword evidence="2" id="KW-1185">Reference proteome</keyword>
<evidence type="ECO:0000313" key="2">
    <source>
        <dbReference type="Proteomes" id="UP000279833"/>
    </source>
</evidence>
<dbReference type="Proteomes" id="UP000279833">
    <property type="component" value="Unassembled WGS sequence"/>
</dbReference>
<proteinExistence type="predicted"/>